<evidence type="ECO:0000313" key="3">
    <source>
        <dbReference type="Proteomes" id="UP000316095"/>
    </source>
</evidence>
<dbReference type="AlphaFoldDB" id="A0A5C5XH71"/>
<comment type="caution">
    <text evidence="2">The sequence shown here is derived from an EMBL/GenBank/DDBJ whole genome shotgun (WGS) entry which is preliminary data.</text>
</comment>
<evidence type="ECO:0000313" key="2">
    <source>
        <dbReference type="EMBL" id="TWT62516.1"/>
    </source>
</evidence>
<keyword evidence="3" id="KW-1185">Reference proteome</keyword>
<organism evidence="2 3">
    <name type="scientific">Rubinisphaera italica</name>
    <dbReference type="NCBI Taxonomy" id="2527969"/>
    <lineage>
        <taxon>Bacteria</taxon>
        <taxon>Pseudomonadati</taxon>
        <taxon>Planctomycetota</taxon>
        <taxon>Planctomycetia</taxon>
        <taxon>Planctomycetales</taxon>
        <taxon>Planctomycetaceae</taxon>
        <taxon>Rubinisphaera</taxon>
    </lineage>
</organism>
<keyword evidence="2" id="KW-0456">Lyase</keyword>
<dbReference type="RefSeq" id="WP_165441801.1">
    <property type="nucleotide sequence ID" value="NZ_SJPG01000001.1"/>
</dbReference>
<accession>A0A5C5XH71</accession>
<protein>
    <submittedName>
        <fullName evidence="2">Pectic acid lyase</fullName>
    </submittedName>
</protein>
<dbReference type="EMBL" id="SJPG01000001">
    <property type="protein sequence ID" value="TWT62516.1"/>
    <property type="molecule type" value="Genomic_DNA"/>
</dbReference>
<feature type="chain" id="PRO_5022793707" evidence="1">
    <location>
        <begin position="23"/>
        <end position="478"/>
    </location>
</feature>
<sequence precursor="true">MPLRMLFSGCVLLCLMSSPCLAQVEREQVLNTLERACDFYIENCSKHGGYDWRYSKNLKLTEGEAETDENTIWVQPPGTPAIGMSLLDAYELTGKEKYRDAALKTAEALLQGQMQSGGWYYSITFDEVERKKWGYRDNESFKLNPSRKNKTNITTLDDDTTPAAVRFMVRMDGTLKFKNSKIHDSCMFALNALIQAQHPVGGWAQNWDRHPSKPVWPKYPVLNASYPEEWSREWLNDWTGKYYLNDNVTGNMISTMLLAWEVYGDDEYLNCAKRAGDFLVRAQMPIPQQGWCQQYNEEMHPVWDRKFEPPALASDETQETIETLMMLFEKSGDKKYLQPIPSALTYLKSSLLKDGQLARFYELKTNRPLYLEVIDGKYHLTYDDSNLPTHYAFKIPAKIEKYESEYRRLTKEPIRQKSPRKPSQDRIQSIMSGLDERGAWVDSGNMKGYNKASKEGVIESETFVKNVRDLCDYLRATK</sequence>
<name>A0A5C5XH71_9PLAN</name>
<dbReference type="GO" id="GO:0016829">
    <property type="term" value="F:lyase activity"/>
    <property type="evidence" value="ECO:0007669"/>
    <property type="project" value="UniProtKB-KW"/>
</dbReference>
<feature type="signal peptide" evidence="1">
    <location>
        <begin position="1"/>
        <end position="22"/>
    </location>
</feature>
<gene>
    <name evidence="2" type="ORF">Pan54_32580</name>
</gene>
<keyword evidence="1" id="KW-0732">Signal</keyword>
<evidence type="ECO:0000256" key="1">
    <source>
        <dbReference type="SAM" id="SignalP"/>
    </source>
</evidence>
<reference evidence="2 3" key="1">
    <citation type="submission" date="2019-02" db="EMBL/GenBank/DDBJ databases">
        <title>Deep-cultivation of Planctomycetes and their phenomic and genomic characterization uncovers novel biology.</title>
        <authorList>
            <person name="Wiegand S."/>
            <person name="Jogler M."/>
            <person name="Boedeker C."/>
            <person name="Pinto D."/>
            <person name="Vollmers J."/>
            <person name="Rivas-Marin E."/>
            <person name="Kohn T."/>
            <person name="Peeters S.H."/>
            <person name="Heuer A."/>
            <person name="Rast P."/>
            <person name="Oberbeckmann S."/>
            <person name="Bunk B."/>
            <person name="Jeske O."/>
            <person name="Meyerdierks A."/>
            <person name="Storesund J.E."/>
            <person name="Kallscheuer N."/>
            <person name="Luecker S."/>
            <person name="Lage O.M."/>
            <person name="Pohl T."/>
            <person name="Merkel B.J."/>
            <person name="Hornburger P."/>
            <person name="Mueller R.-W."/>
            <person name="Bruemmer F."/>
            <person name="Labrenz M."/>
            <person name="Spormann A.M."/>
            <person name="Op Den Camp H."/>
            <person name="Overmann J."/>
            <person name="Amann R."/>
            <person name="Jetten M.S.M."/>
            <person name="Mascher T."/>
            <person name="Medema M.H."/>
            <person name="Devos D.P."/>
            <person name="Kaster A.-K."/>
            <person name="Ovreas L."/>
            <person name="Rohde M."/>
            <person name="Galperin M.Y."/>
            <person name="Jogler C."/>
        </authorList>
    </citation>
    <scope>NUCLEOTIDE SEQUENCE [LARGE SCALE GENOMIC DNA]</scope>
    <source>
        <strain evidence="2 3">Pan54</strain>
    </source>
</reference>
<proteinExistence type="predicted"/>
<dbReference type="Proteomes" id="UP000316095">
    <property type="component" value="Unassembled WGS sequence"/>
</dbReference>
<dbReference type="SUPFAM" id="SSF81853">
    <property type="entry name" value="Family 10 polysaccharide lyase"/>
    <property type="match status" value="1"/>
</dbReference>
<dbReference type="Gene3D" id="1.50.10.20">
    <property type="match status" value="1"/>
</dbReference>